<evidence type="ECO:0000256" key="2">
    <source>
        <dbReference type="ARBA" id="ARBA00022723"/>
    </source>
</evidence>
<dbReference type="GO" id="GO:0005506">
    <property type="term" value="F:iron ion binding"/>
    <property type="evidence" value="ECO:0007669"/>
    <property type="project" value="InterPro"/>
</dbReference>
<dbReference type="GO" id="GO:0016705">
    <property type="term" value="F:oxidoreductase activity, acting on paired donors, with incorporation or reduction of molecular oxygen"/>
    <property type="evidence" value="ECO:0007669"/>
    <property type="project" value="InterPro"/>
</dbReference>
<dbReference type="PRINTS" id="PR00385">
    <property type="entry name" value="P450"/>
</dbReference>
<dbReference type="InterPro" id="IPR001128">
    <property type="entry name" value="Cyt_P450"/>
</dbReference>
<keyword evidence="8" id="KW-1185">Reference proteome</keyword>
<evidence type="ECO:0000313" key="7">
    <source>
        <dbReference type="EMBL" id="ORX61448.1"/>
    </source>
</evidence>
<dbReference type="GO" id="GO:0006629">
    <property type="term" value="P:lipid metabolic process"/>
    <property type="evidence" value="ECO:0007669"/>
    <property type="project" value="UniProtKB-ARBA"/>
</dbReference>
<comment type="caution">
    <text evidence="7">The sequence shown here is derived from an EMBL/GenBank/DDBJ whole genome shotgun (WGS) entry which is preliminary data.</text>
</comment>
<gene>
    <name evidence="7" type="ORF">DM01DRAFT_1342438</name>
</gene>
<keyword evidence="6" id="KW-0503">Monooxygenase</keyword>
<keyword evidence="4 5" id="KW-0408">Iron</keyword>
<evidence type="ECO:0000256" key="5">
    <source>
        <dbReference type="PIRSR" id="PIRSR602401-1"/>
    </source>
</evidence>
<proteinExistence type="inferred from homology"/>
<keyword evidence="5 6" id="KW-0349">Heme</keyword>
<dbReference type="GO" id="GO:0004497">
    <property type="term" value="F:monooxygenase activity"/>
    <property type="evidence" value="ECO:0007669"/>
    <property type="project" value="UniProtKB-KW"/>
</dbReference>
<name>A0A1X2GV66_9FUNG</name>
<dbReference type="InterPro" id="IPR036396">
    <property type="entry name" value="Cyt_P450_sf"/>
</dbReference>
<evidence type="ECO:0000256" key="3">
    <source>
        <dbReference type="ARBA" id="ARBA00023002"/>
    </source>
</evidence>
<dbReference type="PROSITE" id="PS00086">
    <property type="entry name" value="CYTOCHROME_P450"/>
    <property type="match status" value="1"/>
</dbReference>
<protein>
    <submittedName>
        <fullName evidence="7">Cytochrome P450</fullName>
    </submittedName>
</protein>
<dbReference type="STRING" id="101127.A0A1X2GV66"/>
<evidence type="ECO:0000313" key="8">
    <source>
        <dbReference type="Proteomes" id="UP000242146"/>
    </source>
</evidence>
<keyword evidence="3 6" id="KW-0560">Oxidoreductase</keyword>
<sequence>MSLLQQSITKLFANDKWSRTAGITGGALGLVALLAMKYNDRIVFDTYRKNTYHHPGKPLIGSTFDVFANLEEFDDYILSIFDAADTLTVSISAVGLPVGVHTIDPAVIEHILKNNFENYVKGEHFHNSTVDVLGHGIFNANGENWKWQRKAASIIFNVKNFRDHFTEVFVDELELVNKIFDKVALENQVVDFQDVMYKFTLDSFVLISFGTNVNALTTDGKVPFAEAFDEMQKNSFERFMNPFEFVQRRANEIFRPWKPTMGQYKNTIDSFVDDIIQRRRQELTNGGEFKDLLSRFMNSKNDKNEPLTDVQLRDAVINILLAGRPPCSSMISLFKKIRDTTAGTLAWMLYYLCTHPEVEAKLMQEIQENVPFGLEQDPPALYEAIKSMKYAHAVLYETLRLSPVVPVNQKTALKDDVLPDGTPLKAGETVVWHSYGVGRCKKIWGPDAREYKPSRWFTPDGDLRRESQGKWPAFHAGPRVCLGQNLAILETLVAMSLLLRRYKFTMVPDQHITYQISLTMPMKYGIKVTVAPRD</sequence>
<dbReference type="Proteomes" id="UP000242146">
    <property type="component" value="Unassembled WGS sequence"/>
</dbReference>
<organism evidence="7 8">
    <name type="scientific">Hesseltinella vesiculosa</name>
    <dbReference type="NCBI Taxonomy" id="101127"/>
    <lineage>
        <taxon>Eukaryota</taxon>
        <taxon>Fungi</taxon>
        <taxon>Fungi incertae sedis</taxon>
        <taxon>Mucoromycota</taxon>
        <taxon>Mucoromycotina</taxon>
        <taxon>Mucoromycetes</taxon>
        <taxon>Mucorales</taxon>
        <taxon>Cunninghamellaceae</taxon>
        <taxon>Hesseltinella</taxon>
    </lineage>
</organism>
<comment type="cofactor">
    <cofactor evidence="5">
        <name>heme</name>
        <dbReference type="ChEBI" id="CHEBI:30413"/>
    </cofactor>
</comment>
<dbReference type="Pfam" id="PF00067">
    <property type="entry name" value="p450"/>
    <property type="match status" value="1"/>
</dbReference>
<dbReference type="InterPro" id="IPR017972">
    <property type="entry name" value="Cyt_P450_CS"/>
</dbReference>
<keyword evidence="2 5" id="KW-0479">Metal-binding</keyword>
<feature type="binding site" description="axial binding residue" evidence="5">
    <location>
        <position position="481"/>
    </location>
    <ligand>
        <name>heme</name>
        <dbReference type="ChEBI" id="CHEBI:30413"/>
    </ligand>
    <ligandPart>
        <name>Fe</name>
        <dbReference type="ChEBI" id="CHEBI:18248"/>
    </ligandPart>
</feature>
<evidence type="ECO:0000256" key="1">
    <source>
        <dbReference type="ARBA" id="ARBA00010617"/>
    </source>
</evidence>
<dbReference type="InterPro" id="IPR002401">
    <property type="entry name" value="Cyt_P450_E_grp-I"/>
</dbReference>
<dbReference type="AlphaFoldDB" id="A0A1X2GV66"/>
<evidence type="ECO:0000256" key="6">
    <source>
        <dbReference type="RuleBase" id="RU000461"/>
    </source>
</evidence>
<dbReference type="OrthoDB" id="1470350at2759"/>
<dbReference type="Gene3D" id="1.10.630.10">
    <property type="entry name" value="Cytochrome P450"/>
    <property type="match status" value="1"/>
</dbReference>
<dbReference type="SUPFAM" id="SSF48264">
    <property type="entry name" value="Cytochrome P450"/>
    <property type="match status" value="1"/>
</dbReference>
<dbReference type="PANTHER" id="PTHR24296">
    <property type="entry name" value="CYTOCHROME P450"/>
    <property type="match status" value="1"/>
</dbReference>
<reference evidence="7 8" key="1">
    <citation type="submission" date="2016-07" db="EMBL/GenBank/DDBJ databases">
        <title>Pervasive Adenine N6-methylation of Active Genes in Fungi.</title>
        <authorList>
            <consortium name="DOE Joint Genome Institute"/>
            <person name="Mondo S.J."/>
            <person name="Dannebaum R.O."/>
            <person name="Kuo R.C."/>
            <person name="Labutti K."/>
            <person name="Haridas S."/>
            <person name="Kuo A."/>
            <person name="Salamov A."/>
            <person name="Ahrendt S.R."/>
            <person name="Lipzen A."/>
            <person name="Sullivan W."/>
            <person name="Andreopoulos W.B."/>
            <person name="Clum A."/>
            <person name="Lindquist E."/>
            <person name="Daum C."/>
            <person name="Ramamoorthy G.K."/>
            <person name="Gryganskyi A."/>
            <person name="Culley D."/>
            <person name="Magnuson J.K."/>
            <person name="James T.Y."/>
            <person name="O'Malley M.A."/>
            <person name="Stajich J.E."/>
            <person name="Spatafora J.W."/>
            <person name="Visel A."/>
            <person name="Grigoriev I.V."/>
        </authorList>
    </citation>
    <scope>NUCLEOTIDE SEQUENCE [LARGE SCALE GENOMIC DNA]</scope>
    <source>
        <strain evidence="7 8">NRRL 3301</strain>
    </source>
</reference>
<comment type="similarity">
    <text evidence="1 6">Belongs to the cytochrome P450 family.</text>
</comment>
<dbReference type="PRINTS" id="PR00463">
    <property type="entry name" value="EP450I"/>
</dbReference>
<accession>A0A1X2GV66</accession>
<evidence type="ECO:0000256" key="4">
    <source>
        <dbReference type="ARBA" id="ARBA00023004"/>
    </source>
</evidence>
<dbReference type="EMBL" id="MCGT01000003">
    <property type="protein sequence ID" value="ORX61448.1"/>
    <property type="molecule type" value="Genomic_DNA"/>
</dbReference>
<dbReference type="GO" id="GO:0020037">
    <property type="term" value="F:heme binding"/>
    <property type="evidence" value="ECO:0007669"/>
    <property type="project" value="InterPro"/>
</dbReference>